<evidence type="ECO:0000313" key="11">
    <source>
        <dbReference type="Proteomes" id="UP001465755"/>
    </source>
</evidence>
<feature type="compositionally biased region" description="Low complexity" evidence="8">
    <location>
        <begin position="1170"/>
        <end position="1201"/>
    </location>
</feature>
<feature type="compositionally biased region" description="Low complexity" evidence="8">
    <location>
        <begin position="1366"/>
        <end position="1379"/>
    </location>
</feature>
<dbReference type="Proteomes" id="UP001465755">
    <property type="component" value="Unassembled WGS sequence"/>
</dbReference>
<feature type="region of interest" description="Disordered" evidence="8">
    <location>
        <begin position="1"/>
        <end position="75"/>
    </location>
</feature>
<evidence type="ECO:0000256" key="7">
    <source>
        <dbReference type="ARBA" id="ARBA00023136"/>
    </source>
</evidence>
<dbReference type="PANTHER" id="PTHR48057">
    <property type="entry name" value="LEUCINE-RICH REPEAT SERINE/THREONINE-PROTEIN KINASE 1"/>
    <property type="match status" value="1"/>
</dbReference>
<keyword evidence="4" id="KW-0812">Transmembrane</keyword>
<feature type="region of interest" description="Disordered" evidence="8">
    <location>
        <begin position="1023"/>
        <end position="1604"/>
    </location>
</feature>
<dbReference type="InterPro" id="IPR052595">
    <property type="entry name" value="LRRC69/RLP"/>
</dbReference>
<sequence length="1604" mass="163035">MQLSDGFGSQAGGHISGFTQPALSASPPPPSPSSLNGQNGTNGAPGVPGTPGTPGAPSNSSSSNSSSTSPQQSDMQEVWIQLGRPRLRNWGTDQNVCTSWQGVTCTDNLVTSLALDNTGLNGTLPENLSSITSLETLNISNNALSGTLPRRWSQLSSLQMLNLQDNRLTGELPSQWGGRDVLPELSVLNVGSNRFSGSLPSSWAAEGAMRNLTIFSAKGNNISGTLPPVWGRYANRFPSLMLLTLDNNSLSGPLPSAWSSGWSSLALLSMANNKLTGQLPSSWAGGFSQLQILVLYGNDLSGALPSAWDATGAFPAMSDSTGHGLVAQPGNDELRGVIPSGLAYQVLRYNGDGNYTRCSQFPCTPADALVPAPQPALEPVPAPAPFFVPAPAPSPAVVYQINLGGLLGPLSAGQGRTVAAAVAQILQPVAGVSNVAYVGSQSLSNAALSPSEDSVSISSIGSNARRRLASVEGLPVARQLLQVSSSGVAANVAVTADASSYPAIQAALNRAISSGALSSLLNRGGLSVSGVSLGNNALPLAPAPAPSVAPAPAPSLPPLTAPAPAPLRVPAPAPAPSAETTVFRINLGGNELTAPLTPEQAAILEGAINDTLGGIPGVQGINIDSVENLSRTGSLTQPTGPAATAGRRLASMFEAPPARQLLQASSSGGVSAQISVTGTSAGVAAAQQALGRAIGDGSLVDALSAAGLPVNSASSGANPLPQDLRVLSATDLANAAPAPLVSVLPSSSSRRRLMDDASSRHLLQASQGVQAEIGMNAPANSYSGIQSAIENAVQSGRLQQLLNNAGFEVSSVGLGNSPQPPPPAYSPPPPIQVPSSSSGGGGGSGGAIGGAVGGVVAAALIAAGLWWYCRRRKQRKAKPAANQEPLDPVKKPSRPWYNPFGFGGGNRRDSTETPPSHQSSPSSPRSDSKLAAGPIKGSVEDEENLDRGNQVPTSPKRNPSWRKSMSGKKKGIPQHEFATGATLPRFMDKHGADHGAYPDMPDAKTDALLYSQYRKARIEKIRSSAGLNGVNEQGNGMAPADDATFANPAFSDSWSGPGGDEKLAASPYRRQDAPKNGRSSSPHGSSSKDTTLQDSPTKTASAAGATSTNPSLNDVIFGGQSWDGTSLGAGGSTLPAERTVSGKTTQSRRDAMASAANPPATPSPVKRQYSGSRGSPASPASSSSSQRRHYSSTQQQQYSQRKLGPAALPERAVQSQAVPSPRRSASANGRVSAQQAAVQSPPTPKKESSTLASKGSTAPSSTASKPANLQHKIVPPGVWPAGKGPTPTQSKSSTAASTPQSAPATRPNALATNKTGSTLRTPAVRVPQSGAREASSSSQPPTPVRSPSFPKRGSNGPSPFSSVLTSPLESPSGSGMSSPVGPPAPGSVLPNRPPSNSDFLTARQYHAAKSNGAPERSNSNGKGGSNGRNPLFPRSRSGVSTPGGEPLEPVAESSGVSHRGAGGQLGSRRASGGSTLSSRAYGGTTSPRDGSRSGRSTPGSTSSAGTASRREPAWSEKGSSLSGRRLSSKLSGSFPGANSNGNGIVSAADEAMASSSGVYETVNSQSQTPVSPRSMSRASSLNSQAGVSIDPDAVARRYKSRRPA</sequence>
<dbReference type="Pfam" id="PF08263">
    <property type="entry name" value="LRRNT_2"/>
    <property type="match status" value="1"/>
</dbReference>
<feature type="compositionally biased region" description="Low complexity" evidence="8">
    <location>
        <begin position="914"/>
        <end position="925"/>
    </location>
</feature>
<evidence type="ECO:0000259" key="9">
    <source>
        <dbReference type="Pfam" id="PF08263"/>
    </source>
</evidence>
<feature type="compositionally biased region" description="Low complexity" evidence="8">
    <location>
        <begin position="1517"/>
        <end position="1533"/>
    </location>
</feature>
<dbReference type="InterPro" id="IPR001611">
    <property type="entry name" value="Leu-rich_rpt"/>
</dbReference>
<dbReference type="FunFam" id="3.80.10.10:FF:000129">
    <property type="entry name" value="Leucine-rich repeat receptor-like kinase"/>
    <property type="match status" value="1"/>
</dbReference>
<feature type="region of interest" description="Disordered" evidence="8">
    <location>
        <begin position="812"/>
        <end position="844"/>
    </location>
</feature>
<feature type="compositionally biased region" description="Pro residues" evidence="8">
    <location>
        <begin position="818"/>
        <end position="832"/>
    </location>
</feature>
<reference evidence="10 11" key="1">
    <citation type="journal article" date="2024" name="Nat. Commun.">
        <title>Phylogenomics reveals the evolutionary origins of lichenization in chlorophyte algae.</title>
        <authorList>
            <person name="Puginier C."/>
            <person name="Libourel C."/>
            <person name="Otte J."/>
            <person name="Skaloud P."/>
            <person name="Haon M."/>
            <person name="Grisel S."/>
            <person name="Petersen M."/>
            <person name="Berrin J.G."/>
            <person name="Delaux P.M."/>
            <person name="Dal Grande F."/>
            <person name="Keller J."/>
        </authorList>
    </citation>
    <scope>NUCLEOTIDE SEQUENCE [LARGE SCALE GENOMIC DNA]</scope>
    <source>
        <strain evidence="10 11">SAG 2036</strain>
    </source>
</reference>
<feature type="compositionally biased region" description="Low complexity" evidence="8">
    <location>
        <begin position="1252"/>
        <end position="1267"/>
    </location>
</feature>
<proteinExistence type="predicted"/>
<evidence type="ECO:0000256" key="1">
    <source>
        <dbReference type="ARBA" id="ARBA00004370"/>
    </source>
</evidence>
<evidence type="ECO:0000256" key="2">
    <source>
        <dbReference type="ARBA" id="ARBA00004430"/>
    </source>
</evidence>
<protein>
    <recommendedName>
        <fullName evidence="9">Leucine-rich repeat-containing N-terminal plant-type domain-containing protein</fullName>
    </recommendedName>
</protein>
<dbReference type="Pfam" id="PF13855">
    <property type="entry name" value="LRR_8"/>
    <property type="match status" value="1"/>
</dbReference>
<feature type="compositionally biased region" description="Low complexity" evidence="8">
    <location>
        <begin position="1285"/>
        <end position="1305"/>
    </location>
</feature>
<dbReference type="Gene3D" id="3.80.10.10">
    <property type="entry name" value="Ribonuclease Inhibitor"/>
    <property type="match status" value="3"/>
</dbReference>
<evidence type="ECO:0000256" key="3">
    <source>
        <dbReference type="ARBA" id="ARBA00022614"/>
    </source>
</evidence>
<feature type="compositionally biased region" description="Polar residues" evidence="8">
    <location>
        <begin position="1553"/>
        <end position="1586"/>
    </location>
</feature>
<feature type="compositionally biased region" description="Low complexity" evidence="8">
    <location>
        <begin position="33"/>
        <end position="47"/>
    </location>
</feature>
<comment type="caution">
    <text evidence="10">The sequence shown here is derived from an EMBL/GenBank/DDBJ whole genome shotgun (WGS) entry which is preliminary data.</text>
</comment>
<evidence type="ECO:0000256" key="5">
    <source>
        <dbReference type="ARBA" id="ARBA00022737"/>
    </source>
</evidence>
<keyword evidence="3" id="KW-0433">Leucine-rich repeat</keyword>
<dbReference type="EMBL" id="JALJOQ010000092">
    <property type="protein sequence ID" value="KAK9799022.1"/>
    <property type="molecule type" value="Genomic_DNA"/>
</dbReference>
<feature type="compositionally biased region" description="Basic and acidic residues" evidence="8">
    <location>
        <begin position="1059"/>
        <end position="1075"/>
    </location>
</feature>
<evidence type="ECO:0000256" key="6">
    <source>
        <dbReference type="ARBA" id="ARBA00022989"/>
    </source>
</evidence>
<feature type="compositionally biased region" description="Low complexity" evidence="8">
    <location>
        <begin position="1482"/>
        <end position="1507"/>
    </location>
</feature>
<evidence type="ECO:0000256" key="8">
    <source>
        <dbReference type="SAM" id="MobiDB-lite"/>
    </source>
</evidence>
<evidence type="ECO:0000313" key="10">
    <source>
        <dbReference type="EMBL" id="KAK9799022.1"/>
    </source>
</evidence>
<keyword evidence="7" id="KW-0472">Membrane</keyword>
<organism evidence="10 11">
    <name type="scientific">Symbiochloris irregularis</name>
    <dbReference type="NCBI Taxonomy" id="706552"/>
    <lineage>
        <taxon>Eukaryota</taxon>
        <taxon>Viridiplantae</taxon>
        <taxon>Chlorophyta</taxon>
        <taxon>core chlorophytes</taxon>
        <taxon>Trebouxiophyceae</taxon>
        <taxon>Trebouxiales</taxon>
        <taxon>Trebouxiaceae</taxon>
        <taxon>Symbiochloris</taxon>
    </lineage>
</organism>
<dbReference type="InterPro" id="IPR013210">
    <property type="entry name" value="LRR_N_plant-typ"/>
</dbReference>
<feature type="compositionally biased region" description="Polar residues" evidence="8">
    <location>
        <begin position="1213"/>
        <end position="1240"/>
    </location>
</feature>
<accession>A0AAW1NU63</accession>
<dbReference type="GO" id="GO:0005930">
    <property type="term" value="C:axoneme"/>
    <property type="evidence" value="ECO:0007669"/>
    <property type="project" value="UniProtKB-SubCell"/>
</dbReference>
<evidence type="ECO:0000256" key="4">
    <source>
        <dbReference type="ARBA" id="ARBA00022692"/>
    </source>
</evidence>
<feature type="domain" description="Leucine-rich repeat-containing N-terminal plant-type" evidence="9">
    <location>
        <begin position="84"/>
        <end position="106"/>
    </location>
</feature>
<keyword evidence="11" id="KW-1185">Reference proteome</keyword>
<keyword evidence="6" id="KW-1133">Transmembrane helix</keyword>
<keyword evidence="5" id="KW-0677">Repeat</keyword>
<name>A0AAW1NU63_9CHLO</name>
<comment type="subcellular location">
    <subcellularLocation>
        <location evidence="2">Cytoplasm</location>
        <location evidence="2">Cytoskeleton</location>
        <location evidence="2">Cilium axoneme</location>
    </subcellularLocation>
    <subcellularLocation>
        <location evidence="1">Membrane</location>
    </subcellularLocation>
</comment>
<dbReference type="InterPro" id="IPR032675">
    <property type="entry name" value="LRR_dom_sf"/>
</dbReference>
<gene>
    <name evidence="10" type="ORF">WJX73_008293</name>
</gene>
<dbReference type="SUPFAM" id="SSF52058">
    <property type="entry name" value="L domain-like"/>
    <property type="match status" value="1"/>
</dbReference>
<feature type="compositionally biased region" description="Low complexity" evidence="8">
    <location>
        <begin position="53"/>
        <end position="70"/>
    </location>
</feature>
<feature type="region of interest" description="Disordered" evidence="8">
    <location>
        <begin position="876"/>
        <end position="1002"/>
    </location>
</feature>
<feature type="compositionally biased region" description="Low complexity" evidence="8">
    <location>
        <begin position="1095"/>
        <end position="1111"/>
    </location>
</feature>
<feature type="compositionally biased region" description="Polar residues" evidence="8">
    <location>
        <begin position="1355"/>
        <end position="1365"/>
    </location>
</feature>
<feature type="compositionally biased region" description="Polar residues" evidence="8">
    <location>
        <begin position="1310"/>
        <end position="1320"/>
    </location>
</feature>
<feature type="compositionally biased region" description="Polar residues" evidence="8">
    <location>
        <begin position="950"/>
        <end position="963"/>
    </location>
</feature>
<dbReference type="GO" id="GO:0016020">
    <property type="term" value="C:membrane"/>
    <property type="evidence" value="ECO:0007669"/>
    <property type="project" value="UniProtKB-SubCell"/>
</dbReference>